<dbReference type="InterPro" id="IPR011964">
    <property type="entry name" value="YVTN_b-propeller_repeat"/>
</dbReference>
<dbReference type="InterPro" id="IPR031815">
    <property type="entry name" value="DUF5074"/>
</dbReference>
<evidence type="ECO:0000313" key="3">
    <source>
        <dbReference type="Proteomes" id="UP000198432"/>
    </source>
</evidence>
<dbReference type="InterPro" id="IPR015943">
    <property type="entry name" value="WD40/YVTN_repeat-like_dom_sf"/>
</dbReference>
<sequence length="362" mass="38886">MKNLNNFRSLFLAASLAFSAFTFTSCNDDNDGPSGAYAEDGVFVVNEGNFQQSNGSISFYNNNTNQIQQGIFSKENEGRILGDVVQDLTISSDRAFIVVNNSNKVEVVNANTFQSLGTVEGVALPRYFTVLNNDKGYVTEWVSFSSPGRVAVVDLNDYTVTKTIEIGAQPEDLLLVGGKLYVTNNGDNTVSVINTATDAVEATITVPDAPTDLVLDRNNNVWVLSAGKVVYTPDWSAIDYDQTTAGALSLINPSTNTVQASYTFDSNQSQPGNLAINGSGDKLYFTYNGKTFVQDISASSLTNAVFLDRSFYGLDVDPETGYIYGGDAGGFSGNGTVYVYRPDGTQVKTFTAGIAPNGFVFN</sequence>
<dbReference type="Gene3D" id="2.130.10.10">
    <property type="entry name" value="YVTN repeat-like/Quinoprotein amine dehydrogenase"/>
    <property type="match status" value="1"/>
</dbReference>
<keyword evidence="3" id="KW-1185">Reference proteome</keyword>
<keyword evidence="1" id="KW-0732">Signal</keyword>
<dbReference type="OrthoDB" id="9773938at2"/>
<dbReference type="AlphaFoldDB" id="A0A239H835"/>
<accession>A0A239H835</accession>
<dbReference type="Pfam" id="PF16819">
    <property type="entry name" value="DUF5074"/>
    <property type="match status" value="1"/>
</dbReference>
<feature type="signal peptide" evidence="1">
    <location>
        <begin position="1"/>
        <end position="24"/>
    </location>
</feature>
<dbReference type="InterPro" id="IPR051200">
    <property type="entry name" value="Host-pathogen_enzymatic-act"/>
</dbReference>
<evidence type="ECO:0000313" key="2">
    <source>
        <dbReference type="EMBL" id="SNS77520.1"/>
    </source>
</evidence>
<dbReference type="SUPFAM" id="SSF51004">
    <property type="entry name" value="C-terminal (heme d1) domain of cytochrome cd1-nitrite reductase"/>
    <property type="match status" value="1"/>
</dbReference>
<dbReference type="PROSITE" id="PS51257">
    <property type="entry name" value="PROKAR_LIPOPROTEIN"/>
    <property type="match status" value="1"/>
</dbReference>
<feature type="chain" id="PRO_5013394347" evidence="1">
    <location>
        <begin position="25"/>
        <end position="362"/>
    </location>
</feature>
<dbReference type="RefSeq" id="WP_089319919.1">
    <property type="nucleotide sequence ID" value="NZ_FZOQ01000013.1"/>
</dbReference>
<gene>
    <name evidence="2" type="ORF">SAMN06296052_11321</name>
</gene>
<dbReference type="Proteomes" id="UP000198432">
    <property type="component" value="Unassembled WGS sequence"/>
</dbReference>
<dbReference type="EMBL" id="FZOQ01000013">
    <property type="protein sequence ID" value="SNS77520.1"/>
    <property type="molecule type" value="Genomic_DNA"/>
</dbReference>
<proteinExistence type="predicted"/>
<name>A0A239H835_9BACT</name>
<evidence type="ECO:0000256" key="1">
    <source>
        <dbReference type="SAM" id="SignalP"/>
    </source>
</evidence>
<dbReference type="NCBIfam" id="TIGR02276">
    <property type="entry name" value="beta_rpt_yvtn"/>
    <property type="match status" value="1"/>
</dbReference>
<organism evidence="2 3">
    <name type="scientific">Pontibacter ummariensis</name>
    <dbReference type="NCBI Taxonomy" id="1610492"/>
    <lineage>
        <taxon>Bacteria</taxon>
        <taxon>Pseudomonadati</taxon>
        <taxon>Bacteroidota</taxon>
        <taxon>Cytophagia</taxon>
        <taxon>Cytophagales</taxon>
        <taxon>Hymenobacteraceae</taxon>
        <taxon>Pontibacter</taxon>
    </lineage>
</organism>
<dbReference type="PANTHER" id="PTHR47197:SF3">
    <property type="entry name" value="DIHYDRO-HEME D1 DEHYDROGENASE"/>
    <property type="match status" value="1"/>
</dbReference>
<dbReference type="PANTHER" id="PTHR47197">
    <property type="entry name" value="PROTEIN NIRF"/>
    <property type="match status" value="1"/>
</dbReference>
<protein>
    <submittedName>
        <fullName evidence="2">40-residue YVTN family beta-propeller repeat-containing protein</fullName>
    </submittedName>
</protein>
<dbReference type="InterPro" id="IPR011048">
    <property type="entry name" value="Haem_d1_sf"/>
</dbReference>
<reference evidence="3" key="1">
    <citation type="submission" date="2017-06" db="EMBL/GenBank/DDBJ databases">
        <authorList>
            <person name="Varghese N."/>
            <person name="Submissions S."/>
        </authorList>
    </citation>
    <scope>NUCLEOTIDE SEQUENCE [LARGE SCALE GENOMIC DNA]</scope>
    <source>
        <strain evidence="3">NKM1</strain>
    </source>
</reference>